<keyword evidence="2" id="KW-1185">Reference proteome</keyword>
<sequence length="104" mass="11724">MIDEAVKVHHLRGNIFISTLRILRILGTFGPLGLLDHLGQETKARRSNFRTLYDRRFGREVFRFLAGGKGGQTNELIGERKDGVLVMGEGQDQQNHFVPPPKPS</sequence>
<name>A0A4Z1H8W3_9HELO</name>
<evidence type="ECO:0000313" key="2">
    <source>
        <dbReference type="Proteomes" id="UP000297527"/>
    </source>
</evidence>
<dbReference type="Proteomes" id="UP000297527">
    <property type="component" value="Unassembled WGS sequence"/>
</dbReference>
<comment type="caution">
    <text evidence="1">The sequence shown here is derived from an EMBL/GenBank/DDBJ whole genome shotgun (WGS) entry which is preliminary data.</text>
</comment>
<dbReference type="EMBL" id="PQXN01000413">
    <property type="protein sequence ID" value="TGO45179.1"/>
    <property type="molecule type" value="Genomic_DNA"/>
</dbReference>
<organism evidence="1 2">
    <name type="scientific">Botryotinia convoluta</name>
    <dbReference type="NCBI Taxonomy" id="54673"/>
    <lineage>
        <taxon>Eukaryota</taxon>
        <taxon>Fungi</taxon>
        <taxon>Dikarya</taxon>
        <taxon>Ascomycota</taxon>
        <taxon>Pezizomycotina</taxon>
        <taxon>Leotiomycetes</taxon>
        <taxon>Helotiales</taxon>
        <taxon>Sclerotiniaceae</taxon>
        <taxon>Botryotinia</taxon>
    </lineage>
</organism>
<protein>
    <submittedName>
        <fullName evidence="1">Uncharacterized protein</fullName>
    </submittedName>
</protein>
<evidence type="ECO:0000313" key="1">
    <source>
        <dbReference type="EMBL" id="TGO45179.1"/>
    </source>
</evidence>
<dbReference type="AlphaFoldDB" id="A0A4Z1H8W3"/>
<proteinExistence type="predicted"/>
<reference evidence="1 2" key="1">
    <citation type="submission" date="2017-12" db="EMBL/GenBank/DDBJ databases">
        <title>Comparative genomics of Botrytis spp.</title>
        <authorList>
            <person name="Valero-Jimenez C.A."/>
            <person name="Tapia P."/>
            <person name="Veloso J."/>
            <person name="Silva-Moreno E."/>
            <person name="Staats M."/>
            <person name="Valdes J.H."/>
            <person name="Van Kan J.A.L."/>
        </authorList>
    </citation>
    <scope>NUCLEOTIDE SEQUENCE [LARGE SCALE GENOMIC DNA]</scope>
    <source>
        <strain evidence="1 2">MUCL11595</strain>
    </source>
</reference>
<accession>A0A4Z1H8W3</accession>
<gene>
    <name evidence="1" type="ORF">BCON_0415g00060</name>
</gene>